<dbReference type="PANTHER" id="PTHR45832">
    <property type="entry name" value="SERINE/THREONINE-PROTEIN KINASE SAMKA-RELATED-RELATED"/>
    <property type="match status" value="1"/>
</dbReference>
<dbReference type="OrthoDB" id="10252354at2759"/>
<feature type="region of interest" description="Disordered" evidence="5">
    <location>
        <begin position="810"/>
        <end position="839"/>
    </location>
</feature>
<gene>
    <name evidence="7" type="ORF">TrRE_jg3467</name>
</gene>
<keyword evidence="8" id="KW-1185">Reference proteome</keyword>
<evidence type="ECO:0000313" key="8">
    <source>
        <dbReference type="Proteomes" id="UP001165082"/>
    </source>
</evidence>
<dbReference type="InterPro" id="IPR017441">
    <property type="entry name" value="Protein_kinase_ATP_BS"/>
</dbReference>
<protein>
    <recommendedName>
        <fullName evidence="6">Protein kinase domain-containing protein</fullName>
    </recommendedName>
</protein>
<dbReference type="PANTHER" id="PTHR45832:SF22">
    <property type="entry name" value="SERINE_THREONINE-PROTEIN KINASE SAMKA-RELATED"/>
    <property type="match status" value="1"/>
</dbReference>
<comment type="caution">
    <text evidence="7">The sequence shown here is derived from an EMBL/GenBank/DDBJ whole genome shotgun (WGS) entry which is preliminary data.</text>
</comment>
<evidence type="ECO:0000259" key="6">
    <source>
        <dbReference type="PROSITE" id="PS50011"/>
    </source>
</evidence>
<feature type="compositionally biased region" description="Basic and acidic residues" evidence="5">
    <location>
        <begin position="64"/>
        <end position="76"/>
    </location>
</feature>
<organism evidence="7 8">
    <name type="scientific">Triparma retinervis</name>
    <dbReference type="NCBI Taxonomy" id="2557542"/>
    <lineage>
        <taxon>Eukaryota</taxon>
        <taxon>Sar</taxon>
        <taxon>Stramenopiles</taxon>
        <taxon>Ochrophyta</taxon>
        <taxon>Bolidophyceae</taxon>
        <taxon>Parmales</taxon>
        <taxon>Triparmaceae</taxon>
        <taxon>Triparma</taxon>
    </lineage>
</organism>
<feature type="compositionally biased region" description="Acidic residues" evidence="5">
    <location>
        <begin position="117"/>
        <end position="159"/>
    </location>
</feature>
<feature type="binding site" evidence="4">
    <location>
        <position position="275"/>
    </location>
    <ligand>
        <name>ATP</name>
        <dbReference type="ChEBI" id="CHEBI:30616"/>
    </ligand>
</feature>
<accession>A0A9W7A5S5</accession>
<dbReference type="Pfam" id="PF00069">
    <property type="entry name" value="Pkinase"/>
    <property type="match status" value="1"/>
</dbReference>
<dbReference type="PROSITE" id="PS00107">
    <property type="entry name" value="PROTEIN_KINASE_ATP"/>
    <property type="match status" value="1"/>
</dbReference>
<dbReference type="InterPro" id="IPR000719">
    <property type="entry name" value="Prot_kinase_dom"/>
</dbReference>
<dbReference type="InterPro" id="IPR051931">
    <property type="entry name" value="PAK3-like"/>
</dbReference>
<evidence type="ECO:0000313" key="7">
    <source>
        <dbReference type="EMBL" id="GMH64606.1"/>
    </source>
</evidence>
<evidence type="ECO:0000256" key="4">
    <source>
        <dbReference type="PROSITE-ProRule" id="PRU10141"/>
    </source>
</evidence>
<feature type="domain" description="Protein kinase" evidence="6">
    <location>
        <begin position="246"/>
        <end position="523"/>
    </location>
</feature>
<comment type="similarity">
    <text evidence="1">Belongs to the protein kinase superfamily. STE Ser/Thr protein kinase family. STE20 subfamily.</text>
</comment>
<evidence type="ECO:0000256" key="1">
    <source>
        <dbReference type="ARBA" id="ARBA00008874"/>
    </source>
</evidence>
<reference evidence="7" key="1">
    <citation type="submission" date="2022-07" db="EMBL/GenBank/DDBJ databases">
        <title>Genome analysis of Parmales, a sister group of diatoms, reveals the evolutionary specialization of diatoms from phago-mixotrophs to photoautotrophs.</title>
        <authorList>
            <person name="Ban H."/>
            <person name="Sato S."/>
            <person name="Yoshikawa S."/>
            <person name="Kazumasa Y."/>
            <person name="Nakamura Y."/>
            <person name="Ichinomiya M."/>
            <person name="Saitoh K."/>
            <person name="Sato N."/>
            <person name="Blanc-Mathieu R."/>
            <person name="Endo H."/>
            <person name="Kuwata A."/>
            <person name="Ogata H."/>
        </authorList>
    </citation>
    <scope>NUCLEOTIDE SEQUENCE</scope>
</reference>
<dbReference type="PROSITE" id="PS50011">
    <property type="entry name" value="PROTEIN_KINASE_DOM"/>
    <property type="match status" value="1"/>
</dbReference>
<feature type="region of interest" description="Disordered" evidence="5">
    <location>
        <begin position="193"/>
        <end position="228"/>
    </location>
</feature>
<proteinExistence type="inferred from homology"/>
<evidence type="ECO:0000256" key="3">
    <source>
        <dbReference type="ARBA" id="ARBA00022840"/>
    </source>
</evidence>
<dbReference type="Gene3D" id="1.10.510.10">
    <property type="entry name" value="Transferase(Phosphotransferase) domain 1"/>
    <property type="match status" value="1"/>
</dbReference>
<dbReference type="GO" id="GO:0004672">
    <property type="term" value="F:protein kinase activity"/>
    <property type="evidence" value="ECO:0007669"/>
    <property type="project" value="InterPro"/>
</dbReference>
<dbReference type="Proteomes" id="UP001165082">
    <property type="component" value="Unassembled WGS sequence"/>
</dbReference>
<dbReference type="AlphaFoldDB" id="A0A9W7A5S5"/>
<keyword evidence="2 4" id="KW-0547">Nucleotide-binding</keyword>
<feature type="compositionally biased region" description="Basic and acidic residues" evidence="5">
    <location>
        <begin position="46"/>
        <end position="57"/>
    </location>
</feature>
<keyword evidence="3 4" id="KW-0067">ATP-binding</keyword>
<name>A0A9W7A5S5_9STRA</name>
<feature type="region of interest" description="Disordered" evidence="5">
    <location>
        <begin position="1"/>
        <end position="181"/>
    </location>
</feature>
<dbReference type="SMART" id="SM00220">
    <property type="entry name" value="S_TKc"/>
    <property type="match status" value="1"/>
</dbReference>
<evidence type="ECO:0000256" key="5">
    <source>
        <dbReference type="SAM" id="MobiDB-lite"/>
    </source>
</evidence>
<sequence length="839" mass="90709">MPRPSLALNVSTSSRNGDAPGSVSIGGGDIWRGDEGGGGEGEEAEIDARMGLDDVGDKICFSPVKKEKEKEMKEGEGGEGGEENANGTIEKGKSPQGKSRVVLRLKSAVEESRGEDDVTQVESESEEGEEEEEEEKEEEEKEEEENEEVVSIGSDDEGDDGKGDGGGGAGEEITTKDGLPLEDALPANTLQAATTNMGNGSDNDKEGSPTKEGSAEGTRSRPTFKSAMSGGIDLTLFDQSLKSRICKVGSKVGKGASASVYRGVDAVTLRLVALKEILITEPLKRDMLMMELGALEGQRRSLDDDEADMGGGEGGVLGYYGAYLDAGSNMAYMVMEYMENGTVEDVVEMLWKEKEGGGITEDLYLKWVQSLSCDLFSGLSLFHSTHRVHRDIKPANVLVSLDLTCKLSDFGLAKSVEMSADAKATSFVGTFNFMSPERLYGKEYKMESDVWSGGMTAYYARKGEYPLDGKAGFWEIVGELEELGGKVMADSTMCASERDFFGLCFRGEEDRPTASSLRGHDWLKGGGLNNDERKVLRGIVDKVKRGKVEKSLTTHDTDDAAMVIVKLRVGKGMKGTPEREEIRGLSQMMGMFEVTVVDSFARAEKSFASELNSYCVTSAEAMSLCIPSSSRRRRKTFTGSSAARKAVVIKEAKKGEEQGHLERGREGGEDNFKSRVNRVKSSPEMVNKSKADGGGGLDMLINEISVLEGEMSAIMSVVENEEDVEMISVKEARVRHRRRRTFDGKRSELGGLRAGRKVVEVVQGRENGEVAKLKTSRVKFSDVGAKGGTKLPEIGGSMPTGQVPLLRAKTMGAGKELEEEEEEEGRKGLRSKSMDATAS</sequence>
<evidence type="ECO:0000256" key="2">
    <source>
        <dbReference type="ARBA" id="ARBA00022741"/>
    </source>
</evidence>
<feature type="compositionally biased region" description="Basic and acidic residues" evidence="5">
    <location>
        <begin position="107"/>
        <end position="116"/>
    </location>
</feature>
<dbReference type="InterPro" id="IPR011009">
    <property type="entry name" value="Kinase-like_dom_sf"/>
</dbReference>
<dbReference type="GO" id="GO:0005524">
    <property type="term" value="F:ATP binding"/>
    <property type="evidence" value="ECO:0007669"/>
    <property type="project" value="UniProtKB-UniRule"/>
</dbReference>
<dbReference type="SUPFAM" id="SSF56112">
    <property type="entry name" value="Protein kinase-like (PK-like)"/>
    <property type="match status" value="1"/>
</dbReference>
<dbReference type="EMBL" id="BRXZ01001182">
    <property type="protein sequence ID" value="GMH64606.1"/>
    <property type="molecule type" value="Genomic_DNA"/>
</dbReference>